<comment type="caution">
    <text evidence="1">The sequence shown here is derived from an EMBL/GenBank/DDBJ whole genome shotgun (WGS) entry which is preliminary data.</text>
</comment>
<evidence type="ECO:0000313" key="2">
    <source>
        <dbReference type="Proteomes" id="UP000278398"/>
    </source>
</evidence>
<keyword evidence="2" id="KW-1185">Reference proteome</keyword>
<dbReference type="RefSeq" id="WP_126700515.1">
    <property type="nucleotide sequence ID" value="NZ_RWKW01000048.1"/>
</dbReference>
<evidence type="ECO:0000313" key="1">
    <source>
        <dbReference type="EMBL" id="RST85799.1"/>
    </source>
</evidence>
<dbReference type="Proteomes" id="UP000278398">
    <property type="component" value="Unassembled WGS sequence"/>
</dbReference>
<organism evidence="1 2">
    <name type="scientific">Aquibium carbonis</name>
    <dbReference type="NCBI Taxonomy" id="2495581"/>
    <lineage>
        <taxon>Bacteria</taxon>
        <taxon>Pseudomonadati</taxon>
        <taxon>Pseudomonadota</taxon>
        <taxon>Alphaproteobacteria</taxon>
        <taxon>Hyphomicrobiales</taxon>
        <taxon>Phyllobacteriaceae</taxon>
        <taxon>Aquibium</taxon>
    </lineage>
</organism>
<gene>
    <name evidence="1" type="ORF">EJC49_13780</name>
</gene>
<accession>A0A429YWF5</accession>
<dbReference type="AlphaFoldDB" id="A0A429YWF5"/>
<name>A0A429YWF5_9HYPH</name>
<dbReference type="EMBL" id="RWKW01000048">
    <property type="protein sequence ID" value="RST85799.1"/>
    <property type="molecule type" value="Genomic_DNA"/>
</dbReference>
<sequence>MAGFGVGANVLIGGSEQSFQLRPLSTPTLTVLILALGVNRSELRSGNNSCPGRDRSMSATV</sequence>
<dbReference type="OrthoDB" id="7362478at2"/>
<reference evidence="1 2" key="1">
    <citation type="submission" date="2018-12" db="EMBL/GenBank/DDBJ databases">
        <title>Mesorhizobium carbonis sp. nov., isolated from coal mine water.</title>
        <authorList>
            <person name="Xin W."/>
            <person name="Xu Z."/>
            <person name="Xiang F."/>
            <person name="Zhang J."/>
            <person name="Xi L."/>
            <person name="Liu J."/>
        </authorList>
    </citation>
    <scope>NUCLEOTIDE SEQUENCE [LARGE SCALE GENOMIC DNA]</scope>
    <source>
        <strain evidence="1 2">B2.3</strain>
    </source>
</reference>
<dbReference type="Pfam" id="PF06186">
    <property type="entry name" value="DUF992"/>
    <property type="match status" value="1"/>
</dbReference>
<protein>
    <submittedName>
        <fullName evidence="1">DUF992 domain-containing protein</fullName>
    </submittedName>
</protein>
<proteinExistence type="predicted"/>
<dbReference type="InterPro" id="IPR009333">
    <property type="entry name" value="DUF992"/>
</dbReference>